<evidence type="ECO:0000313" key="2">
    <source>
        <dbReference type="Proteomes" id="UP000801492"/>
    </source>
</evidence>
<sequence length="181" mass="20479">PDFTWLYGKWSNTFDVPDWNRFMERVTDELDFQRSKTVYLPFIQALPNDYDTILTSLQVVSNRTAAHSQNTCFVTYDQPLYLKARDIVESCQHPELKSVVNATSSLSSSDRQAVSFIANVNKEDIVAFWSNVSDEISNATDHLVTESVSENMYDIVQIGPVNIKISDGKTLQAKSRGKLTS</sequence>
<dbReference type="Proteomes" id="UP000801492">
    <property type="component" value="Unassembled WGS sequence"/>
</dbReference>
<gene>
    <name evidence="1" type="ORF">ILUMI_07159</name>
</gene>
<dbReference type="EMBL" id="VTPC01003117">
    <property type="protein sequence ID" value="KAF2899016.1"/>
    <property type="molecule type" value="Genomic_DNA"/>
</dbReference>
<evidence type="ECO:0000313" key="1">
    <source>
        <dbReference type="EMBL" id="KAF2899016.1"/>
    </source>
</evidence>
<proteinExistence type="predicted"/>
<dbReference type="OrthoDB" id="10069752at2759"/>
<comment type="caution">
    <text evidence="1">The sequence shown here is derived from an EMBL/GenBank/DDBJ whole genome shotgun (WGS) entry which is preliminary data.</text>
</comment>
<name>A0A8K0D8U9_IGNLU</name>
<accession>A0A8K0D8U9</accession>
<feature type="non-terminal residue" evidence="1">
    <location>
        <position position="1"/>
    </location>
</feature>
<protein>
    <submittedName>
        <fullName evidence="1">Uncharacterized protein</fullName>
    </submittedName>
</protein>
<organism evidence="1 2">
    <name type="scientific">Ignelater luminosus</name>
    <name type="common">Cucubano</name>
    <name type="synonym">Pyrophorus luminosus</name>
    <dbReference type="NCBI Taxonomy" id="2038154"/>
    <lineage>
        <taxon>Eukaryota</taxon>
        <taxon>Metazoa</taxon>
        <taxon>Ecdysozoa</taxon>
        <taxon>Arthropoda</taxon>
        <taxon>Hexapoda</taxon>
        <taxon>Insecta</taxon>
        <taxon>Pterygota</taxon>
        <taxon>Neoptera</taxon>
        <taxon>Endopterygota</taxon>
        <taxon>Coleoptera</taxon>
        <taxon>Polyphaga</taxon>
        <taxon>Elateriformia</taxon>
        <taxon>Elateroidea</taxon>
        <taxon>Elateridae</taxon>
        <taxon>Agrypninae</taxon>
        <taxon>Pyrophorini</taxon>
        <taxon>Ignelater</taxon>
    </lineage>
</organism>
<keyword evidence="2" id="KW-1185">Reference proteome</keyword>
<dbReference type="AlphaFoldDB" id="A0A8K0D8U9"/>
<reference evidence="1" key="1">
    <citation type="submission" date="2019-08" db="EMBL/GenBank/DDBJ databases">
        <title>The genome of the North American firefly Photinus pyralis.</title>
        <authorList>
            <consortium name="Photinus pyralis genome working group"/>
            <person name="Fallon T.R."/>
            <person name="Sander Lower S.E."/>
            <person name="Weng J.-K."/>
        </authorList>
    </citation>
    <scope>NUCLEOTIDE SEQUENCE</scope>
    <source>
        <strain evidence="1">TRF0915ILg1</strain>
        <tissue evidence="1">Whole body</tissue>
    </source>
</reference>